<keyword evidence="5" id="KW-0998">Cell outer membrane</keyword>
<evidence type="ECO:0000256" key="2">
    <source>
        <dbReference type="ARBA" id="ARBA00006275"/>
    </source>
</evidence>
<evidence type="ECO:0000256" key="1">
    <source>
        <dbReference type="ARBA" id="ARBA00004442"/>
    </source>
</evidence>
<dbReference type="STRING" id="405671.SAMN05421827_11373"/>
<evidence type="ECO:0000259" key="7">
    <source>
        <dbReference type="Pfam" id="PF14322"/>
    </source>
</evidence>
<keyword evidence="9" id="KW-1185">Reference proteome</keyword>
<dbReference type="AlphaFoldDB" id="A0A1G7YCA4"/>
<dbReference type="Gene3D" id="1.25.40.390">
    <property type="match status" value="1"/>
</dbReference>
<keyword evidence="3" id="KW-0732">Signal</keyword>
<dbReference type="EMBL" id="FNCH01000013">
    <property type="protein sequence ID" value="SDG93973.1"/>
    <property type="molecule type" value="Genomic_DNA"/>
</dbReference>
<evidence type="ECO:0000256" key="3">
    <source>
        <dbReference type="ARBA" id="ARBA00022729"/>
    </source>
</evidence>
<gene>
    <name evidence="8" type="ORF">SAMN05421827_11373</name>
</gene>
<reference evidence="9" key="1">
    <citation type="submission" date="2016-10" db="EMBL/GenBank/DDBJ databases">
        <authorList>
            <person name="Varghese N."/>
            <person name="Submissions S."/>
        </authorList>
    </citation>
    <scope>NUCLEOTIDE SEQUENCE [LARGE SCALE GENOMIC DNA]</scope>
    <source>
        <strain evidence="9">DSM 17933</strain>
    </source>
</reference>
<sequence length="471" mass="52169">MKFKIYSLIAAGTIALALSSCKKDFLDQTPITQVGPDVAFADAAAAEKLIQGAYDGMYNDFHIWDYMTNGDVRSDNAYAGGDNPANIQLDLFTVNSTNGNVGRDWNALYSDIKNCNLIITNISNIQDPKLDVGDRRKQILAEASILRAYMYFNLVRTWGSVPLVVKVPTTDAEFYPAKASVDAIYAQIIADLEYGAANARVAGPTKGIMTKGVANALLAKVYASKPTPDWNKVNMYCDAVIGGGYSLISNYDFLWDSNHKNNSEAIWEMQYDGYGGLHGNWMPSVLVGTGWKRFNTPTNSLAKAFDDAGDAIRKASSIKFNNVVSEGWNDSYWSKTSYPYINKYRADDKSDNYILRLADIILLKAEAVNELSTSGWSTAAPLVNQIRSRVNLDATPAADQASMRLAIENERRLELAFEGHRWFDLLRTNRVIPVMNAQVDGTGANLNYNLTASKLYFPIPQDELDKNPNVR</sequence>
<dbReference type="PROSITE" id="PS51257">
    <property type="entry name" value="PROKAR_LIPOPROTEIN"/>
    <property type="match status" value="1"/>
</dbReference>
<comment type="similarity">
    <text evidence="2">Belongs to the SusD family.</text>
</comment>
<dbReference type="Pfam" id="PF14322">
    <property type="entry name" value="SusD-like_3"/>
    <property type="match status" value="1"/>
</dbReference>
<keyword evidence="4" id="KW-0472">Membrane</keyword>
<dbReference type="SUPFAM" id="SSF48452">
    <property type="entry name" value="TPR-like"/>
    <property type="match status" value="1"/>
</dbReference>
<dbReference type="InterPro" id="IPR012944">
    <property type="entry name" value="SusD_RagB_dom"/>
</dbReference>
<accession>A0A1G7YCA4</accession>
<dbReference type="Proteomes" id="UP000199643">
    <property type="component" value="Unassembled WGS sequence"/>
</dbReference>
<dbReference type="InterPro" id="IPR033985">
    <property type="entry name" value="SusD-like_N"/>
</dbReference>
<protein>
    <submittedName>
        <fullName evidence="8">Starch-binding associating with outer membrane</fullName>
    </submittedName>
</protein>
<dbReference type="GO" id="GO:0009279">
    <property type="term" value="C:cell outer membrane"/>
    <property type="evidence" value="ECO:0007669"/>
    <property type="project" value="UniProtKB-SubCell"/>
</dbReference>
<name>A0A1G7YCA4_9SPHI</name>
<dbReference type="CDD" id="cd08977">
    <property type="entry name" value="SusD"/>
    <property type="match status" value="1"/>
</dbReference>
<evidence type="ECO:0000313" key="8">
    <source>
        <dbReference type="EMBL" id="SDG93973.1"/>
    </source>
</evidence>
<dbReference type="InterPro" id="IPR011990">
    <property type="entry name" value="TPR-like_helical_dom_sf"/>
</dbReference>
<organism evidence="8 9">
    <name type="scientific">Pedobacter terrae</name>
    <dbReference type="NCBI Taxonomy" id="405671"/>
    <lineage>
        <taxon>Bacteria</taxon>
        <taxon>Pseudomonadati</taxon>
        <taxon>Bacteroidota</taxon>
        <taxon>Sphingobacteriia</taxon>
        <taxon>Sphingobacteriales</taxon>
        <taxon>Sphingobacteriaceae</taxon>
        <taxon>Pedobacter</taxon>
    </lineage>
</organism>
<dbReference type="Pfam" id="PF07980">
    <property type="entry name" value="SusD_RagB"/>
    <property type="match status" value="1"/>
</dbReference>
<feature type="domain" description="RagB/SusD" evidence="6">
    <location>
        <begin position="340"/>
        <end position="470"/>
    </location>
</feature>
<dbReference type="RefSeq" id="WP_090501782.1">
    <property type="nucleotide sequence ID" value="NZ_FNCH01000013.1"/>
</dbReference>
<comment type="subcellular location">
    <subcellularLocation>
        <location evidence="1">Cell outer membrane</location>
    </subcellularLocation>
</comment>
<proteinExistence type="inferred from homology"/>
<dbReference type="OrthoDB" id="993981at2"/>
<evidence type="ECO:0000313" key="9">
    <source>
        <dbReference type="Proteomes" id="UP000199643"/>
    </source>
</evidence>
<evidence type="ECO:0000259" key="6">
    <source>
        <dbReference type="Pfam" id="PF07980"/>
    </source>
</evidence>
<evidence type="ECO:0000256" key="5">
    <source>
        <dbReference type="ARBA" id="ARBA00023237"/>
    </source>
</evidence>
<feature type="domain" description="SusD-like N-terminal" evidence="7">
    <location>
        <begin position="24"/>
        <end position="222"/>
    </location>
</feature>
<evidence type="ECO:0000256" key="4">
    <source>
        <dbReference type="ARBA" id="ARBA00023136"/>
    </source>
</evidence>